<comment type="similarity">
    <text evidence="5">Belongs to the ABC-2 integral membrane protein family.</text>
</comment>
<evidence type="ECO:0000256" key="5">
    <source>
        <dbReference type="RuleBase" id="RU361157"/>
    </source>
</evidence>
<evidence type="ECO:0000256" key="2">
    <source>
        <dbReference type="ARBA" id="ARBA00022692"/>
    </source>
</evidence>
<dbReference type="PROSITE" id="PS51012">
    <property type="entry name" value="ABC_TM2"/>
    <property type="match status" value="1"/>
</dbReference>
<dbReference type="RefSeq" id="WP_353862944.1">
    <property type="nucleotide sequence ID" value="NZ_CP088295.1"/>
</dbReference>
<dbReference type="InterPro" id="IPR000412">
    <property type="entry name" value="ABC_2_transport"/>
</dbReference>
<feature type="transmembrane region" description="Helical" evidence="5">
    <location>
        <begin position="98"/>
        <end position="123"/>
    </location>
</feature>
<evidence type="ECO:0000256" key="3">
    <source>
        <dbReference type="ARBA" id="ARBA00022989"/>
    </source>
</evidence>
<keyword evidence="4 5" id="KW-0472">Membrane</keyword>
<dbReference type="PANTHER" id="PTHR43229">
    <property type="entry name" value="NODULATION PROTEIN J"/>
    <property type="match status" value="1"/>
</dbReference>
<reference evidence="8" key="1">
    <citation type="submission" date="2021-11" db="EMBL/GenBank/DDBJ databases">
        <title>Cultivation dependent microbiological survey of springs from the worlds oldest radium mine currently devoted to the extraction of radon-saturated water.</title>
        <authorList>
            <person name="Kapinusova G."/>
            <person name="Smrhova T."/>
            <person name="Strejcek M."/>
            <person name="Suman J."/>
            <person name="Jani K."/>
            <person name="Pajer P."/>
            <person name="Uhlik O."/>
        </authorList>
    </citation>
    <scope>NUCLEOTIDE SEQUENCE [LARGE SCALE GENOMIC DNA]</scope>
    <source>
        <strain evidence="8">J379</strain>
    </source>
</reference>
<feature type="transmembrane region" description="Helical" evidence="5">
    <location>
        <begin position="165"/>
        <end position="184"/>
    </location>
</feature>
<name>A0ABY5PCR5_9ACTN</name>
<dbReference type="InterPro" id="IPR013525">
    <property type="entry name" value="ABC2_TM"/>
</dbReference>
<keyword evidence="8" id="KW-1185">Reference proteome</keyword>
<evidence type="ECO:0000313" key="7">
    <source>
        <dbReference type="EMBL" id="UUY02417.1"/>
    </source>
</evidence>
<organism evidence="7 8">
    <name type="scientific">Svornostia abyssi</name>
    <dbReference type="NCBI Taxonomy" id="2898438"/>
    <lineage>
        <taxon>Bacteria</taxon>
        <taxon>Bacillati</taxon>
        <taxon>Actinomycetota</taxon>
        <taxon>Thermoleophilia</taxon>
        <taxon>Solirubrobacterales</taxon>
        <taxon>Baekduiaceae</taxon>
        <taxon>Svornostia</taxon>
    </lineage>
</organism>
<evidence type="ECO:0000259" key="6">
    <source>
        <dbReference type="PROSITE" id="PS51012"/>
    </source>
</evidence>
<dbReference type="EMBL" id="CP088295">
    <property type="protein sequence ID" value="UUY02417.1"/>
    <property type="molecule type" value="Genomic_DNA"/>
</dbReference>
<gene>
    <name evidence="7" type="ORF">LRS13_17140</name>
</gene>
<proteinExistence type="inferred from homology"/>
<dbReference type="InterPro" id="IPR047817">
    <property type="entry name" value="ABC2_TM_bact-type"/>
</dbReference>
<dbReference type="Proteomes" id="UP001058860">
    <property type="component" value="Chromosome"/>
</dbReference>
<accession>A0ABY5PCR5</accession>
<feature type="transmembrane region" description="Helical" evidence="5">
    <location>
        <begin position="57"/>
        <end position="77"/>
    </location>
</feature>
<feature type="transmembrane region" description="Helical" evidence="5">
    <location>
        <begin position="222"/>
        <end position="242"/>
    </location>
</feature>
<evidence type="ECO:0000256" key="4">
    <source>
        <dbReference type="ARBA" id="ARBA00023136"/>
    </source>
</evidence>
<keyword evidence="5" id="KW-1003">Cell membrane</keyword>
<keyword evidence="2 5" id="KW-0812">Transmembrane</keyword>
<protein>
    <recommendedName>
        <fullName evidence="5">Transport permease protein</fullName>
    </recommendedName>
</protein>
<dbReference type="PANTHER" id="PTHR43229:SF2">
    <property type="entry name" value="NODULATION PROTEIN J"/>
    <property type="match status" value="1"/>
</dbReference>
<feature type="transmembrane region" description="Helical" evidence="5">
    <location>
        <begin position="135"/>
        <end position="158"/>
    </location>
</feature>
<evidence type="ECO:0000256" key="1">
    <source>
        <dbReference type="ARBA" id="ARBA00004141"/>
    </source>
</evidence>
<feature type="transmembrane region" description="Helical" evidence="5">
    <location>
        <begin position="20"/>
        <end position="37"/>
    </location>
</feature>
<keyword evidence="5" id="KW-0813">Transport</keyword>
<comment type="subcellular location">
    <subcellularLocation>
        <location evidence="5">Cell membrane</location>
        <topology evidence="5">Multi-pass membrane protein</topology>
    </subcellularLocation>
    <subcellularLocation>
        <location evidence="1">Membrane</location>
        <topology evidence="1">Multi-pass membrane protein</topology>
    </subcellularLocation>
</comment>
<dbReference type="InterPro" id="IPR051784">
    <property type="entry name" value="Nod_factor_ABC_transporter"/>
</dbReference>
<dbReference type="PIRSF" id="PIRSF006648">
    <property type="entry name" value="DrrB"/>
    <property type="match status" value="1"/>
</dbReference>
<evidence type="ECO:0000313" key="8">
    <source>
        <dbReference type="Proteomes" id="UP001058860"/>
    </source>
</evidence>
<keyword evidence="3 5" id="KW-1133">Transmembrane helix</keyword>
<dbReference type="Pfam" id="PF01061">
    <property type="entry name" value="ABC2_membrane"/>
    <property type="match status" value="1"/>
</dbReference>
<sequence>MTSDLARRALLRTLRQPANVVPVIFFPMLLVAINSAGLDAASELPGFPADSYLDFIIAVPFIQGGLFAMLNAGTDLATDIESGFLRRLALTPVRGTSLLLGQVAGVVALSLVAAVVYLTVGFIAGVTVAAGPAGVVALLVFAVAIGLMFSSIGAFVGLRSGSPQTVQGFFPLFFVLLFLSSANLPRDLMEQDWFATVAGLNPVSYLIEGIRSLVVTGWDPAALWPAIAILVVGTLVGGAAAAHAMRTNLVRT</sequence>
<feature type="domain" description="ABC transmembrane type-2" evidence="6">
    <location>
        <begin position="18"/>
        <end position="248"/>
    </location>
</feature>